<dbReference type="PROSITE" id="PS50084">
    <property type="entry name" value="KH_TYPE_1"/>
    <property type="match status" value="8"/>
</dbReference>
<proteinExistence type="predicted"/>
<feature type="region of interest" description="Disordered" evidence="6">
    <location>
        <begin position="1"/>
        <end position="115"/>
    </location>
</feature>
<feature type="region of interest" description="Disordered" evidence="6">
    <location>
        <begin position="141"/>
        <end position="212"/>
    </location>
</feature>
<dbReference type="InterPro" id="IPR036612">
    <property type="entry name" value="KH_dom_type_1_sf"/>
</dbReference>
<evidence type="ECO:0000313" key="8">
    <source>
        <dbReference type="EMBL" id="KAH0562345.1"/>
    </source>
</evidence>
<dbReference type="InterPro" id="IPR004088">
    <property type="entry name" value="KH_dom_type_1"/>
</dbReference>
<feature type="domain" description="K Homology" evidence="7">
    <location>
        <begin position="865"/>
        <end position="958"/>
    </location>
</feature>
<feature type="compositionally biased region" description="Polar residues" evidence="6">
    <location>
        <begin position="147"/>
        <end position="156"/>
    </location>
</feature>
<keyword evidence="2" id="KW-0963">Cytoplasm</keyword>
<evidence type="ECO:0000259" key="7">
    <source>
        <dbReference type="SMART" id="SM00322"/>
    </source>
</evidence>
<feature type="domain" description="K Homology" evidence="7">
    <location>
        <begin position="1194"/>
        <end position="1305"/>
    </location>
</feature>
<evidence type="ECO:0000256" key="2">
    <source>
        <dbReference type="ARBA" id="ARBA00022490"/>
    </source>
</evidence>
<sequence>MAAEATLGNGSNGISPDPNTKAEQLSPAEILEKKHEAELALRASIEDVDDEDDITHPPTHKTTPGPVLEEKMASVDGSTGIWTQPISTKAAGKQKIRDEANIDETKAKAPYKPLDLKSDDAFPSLGSGPKPTIPATLSAWGARKSHPVQTQASNGSPVGVNGTTISSNSSSRASTPASGIATPTSASTSSAFNQPHAQRNQGGATLSLPGRPKEVTDTIVLKSHELQPREQLKKPVPEIIQAIKKRTGTSLQMSTSRSGDSTCIAKGTPEAVRKALRDVAKELSTKQSIKVTIPAALRHRIIGNKQGATIQGIQQRSGTRVHVPRPEESAPTDEDDGEIMIDVVIDGDALGVKIARDEINSMVNDQTSTVNLSLKNIPAEFYPFIAGPSNARIAALEEGRNVRVHVPYYHTWTTQPPPPAPMPNQLPVFLPAVGMPIRISGDRLAAQQVREDIERWVEELRGQITLEELSVDRGRHRFLLGGRGDLLHDFIQETGCAIVLPPPSENRETLTITGPRNRLSDGINKALELAASMHSVNIDISRPHPTASHSQAHARNLTRYLQQRKEIERLERCFDAHIAFPADDPVIWEIYSRIGKNIYLARSEITNIVNAHPPARIGHVEIDPFFHQHVRQRSAHIVKDEYGVHLVFPEEDEEDHQILMVYEGKPVPGQEYELPKRLPSAAELDEARLALHEVREHILGLMRDQEEIIKKSVEVPKRFSRPTACRFREKVQRFLSREQQNLATGEPTVRVHVGKPVPRTPQTTDDQFYFRGPAESVDTLINKVGEFIVEEVENEKENGYTTSFDFPKKFANILIGKKGENIRKYREEFDVDIQVSDGKVEIKGAKRRADRAKSKIIALGKKLEDEATHVLKIKPQYHRDLIGAKGNQVNRLQERYNVRVNFPRSANVTSANDDQSIADTASEVGWGQRFNRAPDEVTIRGPRKGADEAREELLNLLQYTIDHSHVASVSVALNQIPSLIGQGGREMENLRLSTGAQIDVPDFKRDGADPSKRVEIKVKGTKKQVEDAKSLLEERAKVFDESIVRTLEVDKKHHKALIGSGGANIRDIVTRAGGSDDRRDLARTVRFPRQESEDNTIVVEGDKAVVEKIVASIEEIIKQRENQVAEVVEVAPERHRVLIGRGGETRRDLESRFNVSVDVPKQSQVGQARSGVKIVGQPQDVEKCKEHILSLIKSQEGVTVQVPRRLHHSISDNGQFFRRLRNGYEVSVDHGGQQPPIRPPTTSSRTRINGGGLPLITDDQGSPDSISWETRDNDESAEEGEIPWTLRGPPENVAKARALVLAAIEQAQKQTTTGYLILPDPSKYRYVVGPMGSQVNSIRKQTGCKIMVPRDQARGEAIEIQGDKDGVEQAKEIILELVRNGGGGGNGTGRGGRKG</sequence>
<evidence type="ECO:0000256" key="5">
    <source>
        <dbReference type="PROSITE-ProRule" id="PRU00117"/>
    </source>
</evidence>
<accession>A0A9P8RR85</accession>
<dbReference type="Gene3D" id="3.30.1370.10">
    <property type="entry name" value="K Homology domain, type 1"/>
    <property type="match status" value="9"/>
</dbReference>
<feature type="domain" description="K Homology" evidence="7">
    <location>
        <begin position="228"/>
        <end position="284"/>
    </location>
</feature>
<keyword evidence="3" id="KW-0677">Repeat</keyword>
<evidence type="ECO:0000313" key="9">
    <source>
        <dbReference type="Proteomes" id="UP000750711"/>
    </source>
</evidence>
<dbReference type="GO" id="GO:0005737">
    <property type="term" value="C:cytoplasm"/>
    <property type="evidence" value="ECO:0007669"/>
    <property type="project" value="TreeGrafter"/>
</dbReference>
<feature type="domain" description="K Homology" evidence="7">
    <location>
        <begin position="368"/>
        <end position="458"/>
    </location>
</feature>
<dbReference type="Pfam" id="PF24668">
    <property type="entry name" value="KH_Vigilin"/>
    <property type="match status" value="1"/>
</dbReference>
<feature type="compositionally biased region" description="Polar residues" evidence="6">
    <location>
        <begin position="8"/>
        <end position="23"/>
    </location>
</feature>
<keyword evidence="4 5" id="KW-0694">RNA-binding</keyword>
<protein>
    <recommendedName>
        <fullName evidence="7">K Homology domain-containing protein</fullName>
    </recommendedName>
</protein>
<dbReference type="InterPro" id="IPR004087">
    <property type="entry name" value="KH_dom"/>
</dbReference>
<feature type="domain" description="K Homology" evidence="7">
    <location>
        <begin position="285"/>
        <end position="364"/>
    </location>
</feature>
<dbReference type="CDD" id="cd22408">
    <property type="entry name" value="KH-I_Vigilin_rpt4"/>
    <property type="match status" value="1"/>
</dbReference>
<dbReference type="CDD" id="cd22448">
    <property type="entry name" value="KH-I_ScSCP160_rpt3"/>
    <property type="match status" value="1"/>
</dbReference>
<feature type="domain" description="K Homology" evidence="7">
    <location>
        <begin position="1122"/>
        <end position="1193"/>
    </location>
</feature>
<evidence type="ECO:0000256" key="3">
    <source>
        <dbReference type="ARBA" id="ARBA00022737"/>
    </source>
</evidence>
<comment type="subcellular location">
    <subcellularLocation>
        <location evidence="1">Cytoplasm</location>
    </subcellularLocation>
</comment>
<evidence type="ECO:0000256" key="4">
    <source>
        <dbReference type="ARBA" id="ARBA00022884"/>
    </source>
</evidence>
<feature type="compositionally biased region" description="Polar residues" evidence="6">
    <location>
        <begin position="76"/>
        <end position="87"/>
    </location>
</feature>
<dbReference type="InterPro" id="IPR054548">
    <property type="entry name" value="SCP160-like_KH"/>
</dbReference>
<dbReference type="CDD" id="cd22450">
    <property type="entry name" value="KH-I_ScSCP160_rpt5"/>
    <property type="match status" value="1"/>
</dbReference>
<dbReference type="GO" id="GO:0003729">
    <property type="term" value="F:mRNA binding"/>
    <property type="evidence" value="ECO:0007669"/>
    <property type="project" value="TreeGrafter"/>
</dbReference>
<feature type="compositionally biased region" description="Basic and acidic residues" evidence="6">
    <location>
        <begin position="30"/>
        <end position="39"/>
    </location>
</feature>
<dbReference type="Pfam" id="PF00013">
    <property type="entry name" value="KH_1"/>
    <property type="match status" value="8"/>
</dbReference>
<name>A0A9P8RR85_9PEZI</name>
<feature type="compositionally biased region" description="Basic and acidic residues" evidence="6">
    <location>
        <begin position="95"/>
        <end position="107"/>
    </location>
</feature>
<feature type="domain" description="K Homology" evidence="7">
    <location>
        <begin position="798"/>
        <end position="861"/>
    </location>
</feature>
<feature type="domain" description="K Homology" evidence="7">
    <location>
        <begin position="1041"/>
        <end position="1118"/>
    </location>
</feature>
<feature type="compositionally biased region" description="Polar residues" evidence="6">
    <location>
        <begin position="309"/>
        <end position="318"/>
    </location>
</feature>
<dbReference type="PANTHER" id="PTHR10627:SF31">
    <property type="entry name" value="DODECA-SATELLITE-BINDING PROTEIN 1, ISOFORM A"/>
    <property type="match status" value="1"/>
</dbReference>
<gene>
    <name evidence="8" type="ORF">GP486_002957</name>
</gene>
<comment type="caution">
    <text evidence="8">The sequence shown here is derived from an EMBL/GenBank/DDBJ whole genome shotgun (WGS) entry which is preliminary data.</text>
</comment>
<feature type="domain" description="K Homology" evidence="7">
    <location>
        <begin position="963"/>
        <end position="1037"/>
    </location>
</feature>
<feature type="compositionally biased region" description="Low complexity" evidence="6">
    <location>
        <begin position="161"/>
        <end position="191"/>
    </location>
</feature>
<feature type="region of interest" description="Disordered" evidence="6">
    <location>
        <begin position="309"/>
        <end position="334"/>
    </location>
</feature>
<feature type="region of interest" description="Disordered" evidence="6">
    <location>
        <begin position="1227"/>
        <end position="1289"/>
    </location>
</feature>
<dbReference type="InterPro" id="IPR057778">
    <property type="entry name" value="KH_Vigilin_N"/>
</dbReference>
<evidence type="ECO:0000256" key="1">
    <source>
        <dbReference type="ARBA" id="ARBA00004496"/>
    </source>
</evidence>
<dbReference type="Pfam" id="PF22952">
    <property type="entry name" value="KH_11"/>
    <property type="match status" value="1"/>
</dbReference>
<feature type="compositionally biased region" description="Low complexity" evidence="6">
    <location>
        <begin position="56"/>
        <end position="66"/>
    </location>
</feature>
<dbReference type="EMBL" id="JAGHQM010000366">
    <property type="protein sequence ID" value="KAH0562345.1"/>
    <property type="molecule type" value="Genomic_DNA"/>
</dbReference>
<reference evidence="8" key="1">
    <citation type="submission" date="2021-03" db="EMBL/GenBank/DDBJ databases">
        <title>Comparative genomics and phylogenomic investigation of the class Geoglossomycetes provide insights into ecological specialization and systematics.</title>
        <authorList>
            <person name="Melie T."/>
            <person name="Pirro S."/>
            <person name="Miller A.N."/>
            <person name="Quandt A."/>
        </authorList>
    </citation>
    <scope>NUCLEOTIDE SEQUENCE</scope>
    <source>
        <strain evidence="8">CAQ_001_2017</strain>
    </source>
</reference>
<dbReference type="Proteomes" id="UP000750711">
    <property type="component" value="Unassembled WGS sequence"/>
</dbReference>
<feature type="compositionally biased region" description="Polar residues" evidence="6">
    <location>
        <begin position="192"/>
        <end position="204"/>
    </location>
</feature>
<keyword evidence="9" id="KW-1185">Reference proteome</keyword>
<evidence type="ECO:0000256" key="6">
    <source>
        <dbReference type="SAM" id="MobiDB-lite"/>
    </source>
</evidence>
<dbReference type="PANTHER" id="PTHR10627">
    <property type="entry name" value="SCP160"/>
    <property type="match status" value="1"/>
</dbReference>
<feature type="domain" description="K Homology" evidence="7">
    <location>
        <begin position="1310"/>
        <end position="1379"/>
    </location>
</feature>
<dbReference type="SMART" id="SM00322">
    <property type="entry name" value="KH"/>
    <property type="match status" value="11"/>
</dbReference>
<organism evidence="8 9">
    <name type="scientific">Trichoglossum hirsutum</name>
    <dbReference type="NCBI Taxonomy" id="265104"/>
    <lineage>
        <taxon>Eukaryota</taxon>
        <taxon>Fungi</taxon>
        <taxon>Dikarya</taxon>
        <taxon>Ascomycota</taxon>
        <taxon>Pezizomycotina</taxon>
        <taxon>Geoglossomycetes</taxon>
        <taxon>Geoglossales</taxon>
        <taxon>Geoglossaceae</taxon>
        <taxon>Trichoglossum</taxon>
    </lineage>
</organism>
<dbReference type="SUPFAM" id="SSF54791">
    <property type="entry name" value="Eukaryotic type KH-domain (KH-domain type I)"/>
    <property type="match status" value="7"/>
</dbReference>
<feature type="domain" description="K Homology" evidence="7">
    <location>
        <begin position="463"/>
        <end position="535"/>
    </location>
</feature>
<feature type="compositionally biased region" description="Polar residues" evidence="6">
    <location>
        <begin position="1259"/>
        <end position="1268"/>
    </location>
</feature>